<protein>
    <recommendedName>
        <fullName evidence="9">Transmembrane protein 14C</fullName>
    </recommendedName>
</protein>
<comment type="similarity">
    <text evidence="2">Belongs to the TMEM14 family.</text>
</comment>
<organism evidence="6 8">
    <name type="scientific">Chytriomyces confervae</name>
    <dbReference type="NCBI Taxonomy" id="246404"/>
    <lineage>
        <taxon>Eukaryota</taxon>
        <taxon>Fungi</taxon>
        <taxon>Fungi incertae sedis</taxon>
        <taxon>Chytridiomycota</taxon>
        <taxon>Chytridiomycota incertae sedis</taxon>
        <taxon>Chytridiomycetes</taxon>
        <taxon>Chytridiales</taxon>
        <taxon>Chytriomycetaceae</taxon>
        <taxon>Chytriomyces</taxon>
    </lineage>
</organism>
<evidence type="ECO:0000256" key="2">
    <source>
        <dbReference type="ARBA" id="ARBA00007590"/>
    </source>
</evidence>
<dbReference type="Gene3D" id="1.10.10.1740">
    <property type="entry name" value="Transmembrane protein 14-like"/>
    <property type="match status" value="1"/>
</dbReference>
<dbReference type="PANTHER" id="PTHR12668:SF53">
    <property type="entry name" value="TMEM14 PROTEIN HOMOLOG YJR085C"/>
    <property type="match status" value="1"/>
</dbReference>
<evidence type="ECO:0000313" key="8">
    <source>
        <dbReference type="Proteomes" id="UP000320333"/>
    </source>
</evidence>
<evidence type="ECO:0008006" key="9">
    <source>
        <dbReference type="Google" id="ProtNLM"/>
    </source>
</evidence>
<dbReference type="PANTHER" id="PTHR12668">
    <property type="entry name" value="TRANSMEMBRANE PROTEIN 14, 15"/>
    <property type="match status" value="1"/>
</dbReference>
<keyword evidence="3" id="KW-0812">Transmembrane</keyword>
<evidence type="ECO:0000256" key="3">
    <source>
        <dbReference type="ARBA" id="ARBA00022692"/>
    </source>
</evidence>
<evidence type="ECO:0000313" key="6">
    <source>
        <dbReference type="EMBL" id="TPX59876.1"/>
    </source>
</evidence>
<name>A0A507E7Q6_9FUNG</name>
<dbReference type="GO" id="GO:0016020">
    <property type="term" value="C:membrane"/>
    <property type="evidence" value="ECO:0007669"/>
    <property type="project" value="UniProtKB-SubCell"/>
</dbReference>
<reference evidence="6 8" key="1">
    <citation type="journal article" date="2019" name="Sci. Rep.">
        <title>Comparative genomics of chytrid fungi reveal insights into the obligate biotrophic and pathogenic lifestyle of Synchytrium endobioticum.</title>
        <authorList>
            <person name="van de Vossenberg B.T.L.H."/>
            <person name="Warris S."/>
            <person name="Nguyen H.D.T."/>
            <person name="van Gent-Pelzer M.P.E."/>
            <person name="Joly D.L."/>
            <person name="van de Geest H.C."/>
            <person name="Bonants P.J.M."/>
            <person name="Smith D.S."/>
            <person name="Levesque C.A."/>
            <person name="van der Lee T.A.J."/>
        </authorList>
    </citation>
    <scope>NUCLEOTIDE SEQUENCE [LARGE SCALE GENOMIC DNA]</scope>
    <source>
        <strain evidence="6 8">CBS 675.73</strain>
    </source>
</reference>
<keyword evidence="5" id="KW-0472">Membrane</keyword>
<dbReference type="EMBL" id="QEAP01000704">
    <property type="protein sequence ID" value="TPX59876.1"/>
    <property type="molecule type" value="Genomic_DNA"/>
</dbReference>
<evidence type="ECO:0000313" key="7">
    <source>
        <dbReference type="EMBL" id="TPX65695.1"/>
    </source>
</evidence>
<comment type="caution">
    <text evidence="6">The sequence shown here is derived from an EMBL/GenBank/DDBJ whole genome shotgun (WGS) entry which is preliminary data.</text>
</comment>
<dbReference type="AlphaFoldDB" id="A0A507E7Q6"/>
<dbReference type="Pfam" id="PF03647">
    <property type="entry name" value="Tmemb_14"/>
    <property type="match status" value="1"/>
</dbReference>
<evidence type="ECO:0000256" key="1">
    <source>
        <dbReference type="ARBA" id="ARBA00004370"/>
    </source>
</evidence>
<accession>A0A507E7Q6</accession>
<keyword evidence="8" id="KW-1185">Reference proteome</keyword>
<proteinExistence type="inferred from homology"/>
<dbReference type="InterPro" id="IPR005349">
    <property type="entry name" value="TMEM14"/>
</dbReference>
<keyword evidence="4" id="KW-1133">Transmembrane helix</keyword>
<evidence type="ECO:0000256" key="5">
    <source>
        <dbReference type="ARBA" id="ARBA00023136"/>
    </source>
</evidence>
<gene>
    <name evidence="7" type="ORF">CcCBS67573_g08051</name>
    <name evidence="6" type="ORF">CcCBS67573_g09045</name>
</gene>
<dbReference type="InterPro" id="IPR044890">
    <property type="entry name" value="TMEM14_sf"/>
</dbReference>
<evidence type="ECO:0000256" key="4">
    <source>
        <dbReference type="ARBA" id="ARBA00022989"/>
    </source>
</evidence>
<dbReference type="Proteomes" id="UP000320333">
    <property type="component" value="Unassembled WGS sequence"/>
</dbReference>
<sequence>MADHLANTLAAVSVLGGTVGYVKSKSLPSLVAGVSFGALYAVTGHLIRTNADYGVELGVGTSVLLMGATGPRAFKTMKRVPLGMFTMGALGAGYFGKKLYQQQYGV</sequence>
<dbReference type="EMBL" id="QEAP01000476">
    <property type="protein sequence ID" value="TPX65695.1"/>
    <property type="molecule type" value="Genomic_DNA"/>
</dbReference>
<dbReference type="OrthoDB" id="5620at2759"/>
<comment type="subcellular location">
    <subcellularLocation>
        <location evidence="1">Membrane</location>
    </subcellularLocation>
</comment>